<evidence type="ECO:0000313" key="3">
    <source>
        <dbReference type="Proteomes" id="UP000502136"/>
    </source>
</evidence>
<dbReference type="InterPro" id="IPR024980">
    <property type="entry name" value="DUF3886"/>
</dbReference>
<feature type="region of interest" description="Disordered" evidence="1">
    <location>
        <begin position="37"/>
        <end position="87"/>
    </location>
</feature>
<sequence>MAKKNRGRAPEPRPEAAAKAATLKDLLPAELVDRLKNQASDMRAEQERVREEERQRAEEARKAEQKRNESSMEYLLENSSMDWKSYK</sequence>
<keyword evidence="3" id="KW-1185">Reference proteome</keyword>
<feature type="compositionally biased region" description="Basic and acidic residues" evidence="1">
    <location>
        <begin position="37"/>
        <end position="70"/>
    </location>
</feature>
<dbReference type="AlphaFoldDB" id="A0A6H2H0I5"/>
<evidence type="ECO:0000313" key="2">
    <source>
        <dbReference type="EMBL" id="QJC53162.1"/>
    </source>
</evidence>
<dbReference type="Proteomes" id="UP000502136">
    <property type="component" value="Chromosome"/>
</dbReference>
<dbReference type="KEGG" id="palr:HGI30_17340"/>
<protein>
    <submittedName>
        <fullName evidence="2">YqkE family protein</fullName>
    </submittedName>
</protein>
<proteinExistence type="predicted"/>
<dbReference type="Pfam" id="PF13025">
    <property type="entry name" value="DUF3886"/>
    <property type="match status" value="1"/>
</dbReference>
<accession>A0A6H2H0I5</accession>
<name>A0A6H2H0I5_9BACL</name>
<dbReference type="RefSeq" id="WP_168908703.1">
    <property type="nucleotide sequence ID" value="NZ_CP051428.1"/>
</dbReference>
<feature type="compositionally biased region" description="Polar residues" evidence="1">
    <location>
        <begin position="77"/>
        <end position="87"/>
    </location>
</feature>
<gene>
    <name evidence="2" type="ORF">HGI30_17340</name>
</gene>
<feature type="region of interest" description="Disordered" evidence="1">
    <location>
        <begin position="1"/>
        <end position="22"/>
    </location>
</feature>
<dbReference type="EMBL" id="CP051428">
    <property type="protein sequence ID" value="QJC53162.1"/>
    <property type="molecule type" value="Genomic_DNA"/>
</dbReference>
<evidence type="ECO:0000256" key="1">
    <source>
        <dbReference type="SAM" id="MobiDB-lite"/>
    </source>
</evidence>
<reference evidence="2 3" key="1">
    <citation type="submission" date="2020-04" db="EMBL/GenBank/DDBJ databases">
        <title>Novel Paenibacillus strain UniB2 isolated from commercial digestive syrup.</title>
        <authorList>
            <person name="Thorat V."/>
            <person name="Kirdat K."/>
            <person name="Tiwarekar B."/>
            <person name="Yadav A."/>
        </authorList>
    </citation>
    <scope>NUCLEOTIDE SEQUENCE [LARGE SCALE GENOMIC DNA]</scope>
    <source>
        <strain evidence="2 3">UniB2</strain>
    </source>
</reference>
<organism evidence="2 3">
    <name type="scientific">Paenibacillus albicereus</name>
    <dbReference type="NCBI Taxonomy" id="2726185"/>
    <lineage>
        <taxon>Bacteria</taxon>
        <taxon>Bacillati</taxon>
        <taxon>Bacillota</taxon>
        <taxon>Bacilli</taxon>
        <taxon>Bacillales</taxon>
        <taxon>Paenibacillaceae</taxon>
        <taxon>Paenibacillus</taxon>
    </lineage>
</organism>